<dbReference type="InterPro" id="IPR016032">
    <property type="entry name" value="Sig_transdc_resp-reg_C-effctor"/>
</dbReference>
<gene>
    <name evidence="7" type="primary">rcsC_26</name>
    <name evidence="7" type="ORF">SDC9_16411</name>
</gene>
<dbReference type="Gene3D" id="1.10.287.130">
    <property type="match status" value="1"/>
</dbReference>
<feature type="transmembrane region" description="Helical" evidence="3">
    <location>
        <begin position="141"/>
        <end position="162"/>
    </location>
</feature>
<protein>
    <submittedName>
        <fullName evidence="7">Sensor histidine kinase RcsC</fullName>
        <ecNumber evidence="7">2.7.13.3</ecNumber>
    </submittedName>
</protein>
<dbReference type="PROSITE" id="PS50110">
    <property type="entry name" value="RESPONSE_REGULATORY"/>
    <property type="match status" value="1"/>
</dbReference>
<dbReference type="Pfam" id="PF02518">
    <property type="entry name" value="HATPase_c"/>
    <property type="match status" value="1"/>
</dbReference>
<dbReference type="SUPFAM" id="SSF55874">
    <property type="entry name" value="ATPase domain of HSP90 chaperone/DNA topoisomerase II/histidine kinase"/>
    <property type="match status" value="1"/>
</dbReference>
<dbReference type="SUPFAM" id="SSF47384">
    <property type="entry name" value="Homodimeric domain of signal transducing histidine kinase"/>
    <property type="match status" value="1"/>
</dbReference>
<keyword evidence="7" id="KW-0418">Kinase</keyword>
<dbReference type="Gene3D" id="1.10.10.10">
    <property type="entry name" value="Winged helix-like DNA-binding domain superfamily/Winged helix DNA-binding domain"/>
    <property type="match status" value="1"/>
</dbReference>
<evidence type="ECO:0000259" key="5">
    <source>
        <dbReference type="PROSITE" id="PS50109"/>
    </source>
</evidence>
<dbReference type="Pfam" id="PF00196">
    <property type="entry name" value="GerE"/>
    <property type="match status" value="1"/>
</dbReference>
<dbReference type="InterPro" id="IPR003594">
    <property type="entry name" value="HATPase_dom"/>
</dbReference>
<proteinExistence type="predicted"/>
<dbReference type="Gene3D" id="3.40.50.2300">
    <property type="match status" value="1"/>
</dbReference>
<feature type="domain" description="Response regulatory" evidence="6">
    <location>
        <begin position="521"/>
        <end position="636"/>
    </location>
</feature>
<keyword evidence="2" id="KW-0238">DNA-binding</keyword>
<dbReference type="PANTHER" id="PTHR43547">
    <property type="entry name" value="TWO-COMPONENT HISTIDINE KINASE"/>
    <property type="match status" value="1"/>
</dbReference>
<dbReference type="Pfam" id="PF00512">
    <property type="entry name" value="HisKA"/>
    <property type="match status" value="1"/>
</dbReference>
<dbReference type="CDD" id="cd06170">
    <property type="entry name" value="LuxR_C_like"/>
    <property type="match status" value="1"/>
</dbReference>
<dbReference type="InterPro" id="IPR036388">
    <property type="entry name" value="WH-like_DNA-bd_sf"/>
</dbReference>
<feature type="domain" description="Histidine kinase" evidence="5">
    <location>
        <begin position="258"/>
        <end position="475"/>
    </location>
</feature>
<dbReference type="InterPro" id="IPR011006">
    <property type="entry name" value="CheY-like_superfamily"/>
</dbReference>
<dbReference type="PRINTS" id="PR00038">
    <property type="entry name" value="HTHLUXR"/>
</dbReference>
<dbReference type="PROSITE" id="PS50043">
    <property type="entry name" value="HTH_LUXR_2"/>
    <property type="match status" value="1"/>
</dbReference>
<dbReference type="InterPro" id="IPR036890">
    <property type="entry name" value="HATPase_C_sf"/>
</dbReference>
<evidence type="ECO:0000313" key="7">
    <source>
        <dbReference type="EMBL" id="MPL70652.1"/>
    </source>
</evidence>
<dbReference type="AlphaFoldDB" id="A0A644TWS9"/>
<dbReference type="SMART" id="SM00387">
    <property type="entry name" value="HATPase_c"/>
    <property type="match status" value="1"/>
</dbReference>
<feature type="transmembrane region" description="Helical" evidence="3">
    <location>
        <begin position="45"/>
        <end position="64"/>
    </location>
</feature>
<dbReference type="InterPro" id="IPR003661">
    <property type="entry name" value="HisK_dim/P_dom"/>
</dbReference>
<feature type="transmembrane region" description="Helical" evidence="3">
    <location>
        <begin position="110"/>
        <end position="129"/>
    </location>
</feature>
<feature type="transmembrane region" description="Helical" evidence="3">
    <location>
        <begin position="15"/>
        <end position="38"/>
    </location>
</feature>
<dbReference type="InterPro" id="IPR004358">
    <property type="entry name" value="Sig_transdc_His_kin-like_C"/>
</dbReference>
<reference evidence="7" key="1">
    <citation type="submission" date="2019-08" db="EMBL/GenBank/DDBJ databases">
        <authorList>
            <person name="Kucharzyk K."/>
            <person name="Murdoch R.W."/>
            <person name="Higgins S."/>
            <person name="Loffler F."/>
        </authorList>
    </citation>
    <scope>NUCLEOTIDE SEQUENCE</scope>
</reference>
<dbReference type="SUPFAM" id="SSF52172">
    <property type="entry name" value="CheY-like"/>
    <property type="match status" value="1"/>
</dbReference>
<dbReference type="Pfam" id="PF00072">
    <property type="entry name" value="Response_reg"/>
    <property type="match status" value="1"/>
</dbReference>
<dbReference type="SMART" id="SM00448">
    <property type="entry name" value="REC"/>
    <property type="match status" value="1"/>
</dbReference>
<dbReference type="Gene3D" id="3.30.565.10">
    <property type="entry name" value="Histidine kinase-like ATPase, C-terminal domain"/>
    <property type="match status" value="1"/>
</dbReference>
<dbReference type="PRINTS" id="PR00344">
    <property type="entry name" value="BCTRLSENSOR"/>
</dbReference>
<keyword evidence="3" id="KW-1133">Transmembrane helix</keyword>
<feature type="domain" description="HTH luxR-type" evidence="4">
    <location>
        <begin position="681"/>
        <end position="746"/>
    </location>
</feature>
<dbReference type="GO" id="GO:0003677">
    <property type="term" value="F:DNA binding"/>
    <property type="evidence" value="ECO:0007669"/>
    <property type="project" value="UniProtKB-KW"/>
</dbReference>
<dbReference type="InterPro" id="IPR036097">
    <property type="entry name" value="HisK_dim/P_sf"/>
</dbReference>
<dbReference type="EMBL" id="VSSQ01000054">
    <property type="protein sequence ID" value="MPL70652.1"/>
    <property type="molecule type" value="Genomic_DNA"/>
</dbReference>
<feature type="transmembrane region" description="Helical" evidence="3">
    <location>
        <begin position="76"/>
        <end position="98"/>
    </location>
</feature>
<dbReference type="PROSITE" id="PS50109">
    <property type="entry name" value="HIS_KIN"/>
    <property type="match status" value="1"/>
</dbReference>
<dbReference type="InterPro" id="IPR001789">
    <property type="entry name" value="Sig_transdc_resp-reg_receiver"/>
</dbReference>
<keyword evidence="1" id="KW-0597">Phosphoprotein</keyword>
<evidence type="ECO:0000259" key="6">
    <source>
        <dbReference type="PROSITE" id="PS50110"/>
    </source>
</evidence>
<evidence type="ECO:0000256" key="1">
    <source>
        <dbReference type="ARBA" id="ARBA00022553"/>
    </source>
</evidence>
<evidence type="ECO:0000259" key="4">
    <source>
        <dbReference type="PROSITE" id="PS50043"/>
    </source>
</evidence>
<dbReference type="SMART" id="SM00421">
    <property type="entry name" value="HTH_LUXR"/>
    <property type="match status" value="1"/>
</dbReference>
<keyword evidence="3" id="KW-0812">Transmembrane</keyword>
<dbReference type="InterPro" id="IPR000792">
    <property type="entry name" value="Tscrpt_reg_LuxR_C"/>
</dbReference>
<dbReference type="PANTHER" id="PTHR43547:SF2">
    <property type="entry name" value="HYBRID SIGNAL TRANSDUCTION HISTIDINE KINASE C"/>
    <property type="match status" value="1"/>
</dbReference>
<dbReference type="GO" id="GO:0000155">
    <property type="term" value="F:phosphorelay sensor kinase activity"/>
    <property type="evidence" value="ECO:0007669"/>
    <property type="project" value="InterPro"/>
</dbReference>
<evidence type="ECO:0000256" key="2">
    <source>
        <dbReference type="ARBA" id="ARBA00023125"/>
    </source>
</evidence>
<keyword evidence="7" id="KW-0808">Transferase</keyword>
<evidence type="ECO:0000256" key="3">
    <source>
        <dbReference type="SAM" id="Phobius"/>
    </source>
</evidence>
<dbReference type="InterPro" id="IPR011623">
    <property type="entry name" value="7TMR_DISM_rcpt_extracell_dom1"/>
</dbReference>
<dbReference type="CDD" id="cd00082">
    <property type="entry name" value="HisKA"/>
    <property type="match status" value="1"/>
</dbReference>
<dbReference type="SMART" id="SM00388">
    <property type="entry name" value="HisKA"/>
    <property type="match status" value="1"/>
</dbReference>
<dbReference type="GO" id="GO:0006355">
    <property type="term" value="P:regulation of DNA-templated transcription"/>
    <property type="evidence" value="ECO:0007669"/>
    <property type="project" value="InterPro"/>
</dbReference>
<dbReference type="Pfam" id="PF07695">
    <property type="entry name" value="7TMR-DISM_7TM"/>
    <property type="match status" value="1"/>
</dbReference>
<dbReference type="EC" id="2.7.13.3" evidence="7"/>
<dbReference type="InterPro" id="IPR005467">
    <property type="entry name" value="His_kinase_dom"/>
</dbReference>
<feature type="transmembrane region" description="Helical" evidence="3">
    <location>
        <begin position="169"/>
        <end position="191"/>
    </location>
</feature>
<sequence length="760" mass="84904">MPLLVPRYLSTSSSAFAIGLLALGILLGLLAHNLFLAFSTKEKMFTYFSAIMGLLVILQTFSAYERFIFYLTYNRVTLITHLLFVIFLLFFEDFFSLHSHKPKLSKFNRFSIYLIAGYTVFFLIMKFLLPDATGFHRLLDFIRELFVFYTNVLFIFTIATALGWMRTEALLLLIAFIPPALLTSINAMNIFPFMARYESFIGFLMQYNQPIGLSLQAILFSLAMGNRYNRIKLERQQSVEESRRLTRLNEERMEFYTSMSHELRTPLTIILGINEQLRNGRYGDSIRKNAAQFLAIERNCLRLLRQVSAMLRLGQPAATIQAEPLPLTATIQLILNDFSAVAAERGIPIFYAPDKGMGSLGLSIACEDLEALVMNLVSNALKYCPSSSRISLDTVLVPEGDLELSVSDTGPGIPAELQEIIFQRYRKAPGTSARFTSGLGLTVVKTIMENYEGSVTLHSALGEGSRFTLRFPASLVGRLAADSPPRAERKLFSQLYTADLLPGIAAGDSEAEGPAKEQKPRVLVVEDNRDMRAYIASVLEERFMVLGASSGEEALALLKTEAVDVIVSDVMMQGMDGHEFLARMRSECGAFPIPLIFLTARHSQEEKVESLKKGAIRYITKPFVPAELVAGIDAILLHDRELAHSQVERIRKEVELILQRVDRQAQRDSQHHNPKATATDAFLRTQSLSAREQEVVRCIIAGMSDKEIAVNLGISSRTVANHNRTIYRKTGVGTRFELISKVLTYAAGTVDFSGGQDTLG</sequence>
<keyword evidence="3" id="KW-0472">Membrane</keyword>
<comment type="caution">
    <text evidence="7">The sequence shown here is derived from an EMBL/GenBank/DDBJ whole genome shotgun (WGS) entry which is preliminary data.</text>
</comment>
<name>A0A644TWS9_9ZZZZ</name>
<dbReference type="CDD" id="cd00156">
    <property type="entry name" value="REC"/>
    <property type="match status" value="1"/>
</dbReference>
<accession>A0A644TWS9</accession>
<organism evidence="7">
    <name type="scientific">bioreactor metagenome</name>
    <dbReference type="NCBI Taxonomy" id="1076179"/>
    <lineage>
        <taxon>unclassified sequences</taxon>
        <taxon>metagenomes</taxon>
        <taxon>ecological metagenomes</taxon>
    </lineage>
</organism>
<dbReference type="SUPFAM" id="SSF46894">
    <property type="entry name" value="C-terminal effector domain of the bipartite response regulators"/>
    <property type="match status" value="1"/>
</dbReference>